<reference evidence="2 3" key="1">
    <citation type="submission" date="2016-11" db="EMBL/GenBank/DDBJ databases">
        <authorList>
            <person name="Jaros S."/>
            <person name="Januszkiewicz K."/>
            <person name="Wedrychowicz H."/>
        </authorList>
    </citation>
    <scope>NUCLEOTIDE SEQUENCE [LARGE SCALE GENOMIC DNA]</scope>
    <source>
        <strain evidence="2 3">DSM 19022</strain>
    </source>
</reference>
<dbReference type="InterPro" id="IPR024529">
    <property type="entry name" value="ECF_trnsprt_substrate-spec"/>
</dbReference>
<dbReference type="STRING" id="1122184.SAMN02745176_01299"/>
<dbReference type="AlphaFoldDB" id="A0A1M6DUF1"/>
<gene>
    <name evidence="2" type="ORF">SAMN02745176_01299</name>
</gene>
<dbReference type="InterPro" id="IPR030949">
    <property type="entry name" value="ECF_S_folate_fam"/>
</dbReference>
<dbReference type="RefSeq" id="WP_073025415.1">
    <property type="nucleotide sequence ID" value="NZ_FQZS01000007.1"/>
</dbReference>
<proteinExistence type="predicted"/>
<dbReference type="OrthoDB" id="4624at2"/>
<feature type="transmembrane region" description="Helical" evidence="1">
    <location>
        <begin position="82"/>
        <end position="102"/>
    </location>
</feature>
<dbReference type="GO" id="GO:0022857">
    <property type="term" value="F:transmembrane transporter activity"/>
    <property type="evidence" value="ECO:0007669"/>
    <property type="project" value="InterPro"/>
</dbReference>
<feature type="transmembrane region" description="Helical" evidence="1">
    <location>
        <begin position="12"/>
        <end position="36"/>
    </location>
</feature>
<evidence type="ECO:0000313" key="3">
    <source>
        <dbReference type="Proteomes" id="UP000184442"/>
    </source>
</evidence>
<organism evidence="2 3">
    <name type="scientific">Lutispora thermophila DSM 19022</name>
    <dbReference type="NCBI Taxonomy" id="1122184"/>
    <lineage>
        <taxon>Bacteria</taxon>
        <taxon>Bacillati</taxon>
        <taxon>Bacillota</taxon>
        <taxon>Clostridia</taxon>
        <taxon>Lutisporales</taxon>
        <taxon>Lutisporaceae</taxon>
        <taxon>Lutispora</taxon>
    </lineage>
</organism>
<keyword evidence="3" id="KW-1185">Reference proteome</keyword>
<dbReference type="Pfam" id="PF12822">
    <property type="entry name" value="ECF_trnsprt"/>
    <property type="match status" value="1"/>
</dbReference>
<name>A0A1M6DUF1_9FIRM</name>
<dbReference type="NCBIfam" id="TIGR04518">
    <property type="entry name" value="ECF_S_folT_fam"/>
    <property type="match status" value="1"/>
</dbReference>
<evidence type="ECO:0000256" key="1">
    <source>
        <dbReference type="SAM" id="Phobius"/>
    </source>
</evidence>
<protein>
    <submittedName>
        <fullName evidence="2">ECF transporter S component, folate family</fullName>
    </submittedName>
</protein>
<keyword evidence="1" id="KW-0812">Transmembrane</keyword>
<feature type="transmembrane region" description="Helical" evidence="1">
    <location>
        <begin position="141"/>
        <end position="167"/>
    </location>
</feature>
<feature type="transmembrane region" description="Helical" evidence="1">
    <location>
        <begin position="48"/>
        <end position="70"/>
    </location>
</feature>
<accession>A0A1M6DUF1</accession>
<dbReference type="Gene3D" id="1.10.1760.20">
    <property type="match status" value="1"/>
</dbReference>
<dbReference type="EMBL" id="FQZS01000007">
    <property type="protein sequence ID" value="SHI76874.1"/>
    <property type="molecule type" value="Genomic_DNA"/>
</dbReference>
<feature type="transmembrane region" description="Helical" evidence="1">
    <location>
        <begin position="114"/>
        <end position="135"/>
    </location>
</feature>
<sequence length="173" mass="18429">MFNESRRVSTFSIVVGGLLAAMSIILARFFGLYLFGNSVRLSFGDIPILLSGVMLGPVVGGLTGAIADIGGVLMTGGAAGPYFPGFTVSSFLTGFIPGLVFLRSKDEHKLIKIIISVVIVTVLVSFGLNTLWLSILLKKGFWLLLPARATTALIMAPIEVAILYLLLSRIRIG</sequence>
<dbReference type="Proteomes" id="UP000184442">
    <property type="component" value="Unassembled WGS sequence"/>
</dbReference>
<evidence type="ECO:0000313" key="2">
    <source>
        <dbReference type="EMBL" id="SHI76874.1"/>
    </source>
</evidence>
<keyword evidence="1" id="KW-1133">Transmembrane helix</keyword>
<keyword evidence="1" id="KW-0472">Membrane</keyword>